<evidence type="ECO:0000313" key="1">
    <source>
        <dbReference type="EMBL" id="EGJ30270.1"/>
    </source>
</evidence>
<dbReference type="InterPro" id="IPR011051">
    <property type="entry name" value="RmlC_Cupin_sf"/>
</dbReference>
<dbReference type="Proteomes" id="UP000003959">
    <property type="component" value="Unassembled WGS sequence"/>
</dbReference>
<dbReference type="eggNOG" id="COG0662">
    <property type="taxonomic scope" value="Bacteria"/>
</dbReference>
<evidence type="ECO:0008006" key="3">
    <source>
        <dbReference type="Google" id="ProtNLM"/>
    </source>
</evidence>
<protein>
    <recommendedName>
        <fullName evidence="3">Cupin domain-containing protein</fullName>
    </recommendedName>
</protein>
<dbReference type="HOGENOM" id="CLU_1968055_0_0_3"/>
<evidence type="ECO:0000313" key="2">
    <source>
        <dbReference type="Proteomes" id="UP000003959"/>
    </source>
</evidence>
<dbReference type="Gene3D" id="2.60.120.10">
    <property type="entry name" value="Jelly Rolls"/>
    <property type="match status" value="1"/>
</dbReference>
<dbReference type="OrthoDB" id="486897at2"/>
<dbReference type="EMBL" id="GL890956">
    <property type="protein sequence ID" value="EGJ30270.1"/>
    <property type="molecule type" value="Genomic_DNA"/>
</dbReference>
<dbReference type="InterPro" id="IPR014710">
    <property type="entry name" value="RmlC-like_jellyroll"/>
</dbReference>
<sequence length="127" mass="14779">MNKSKINLGLEELKKEWEQKGFKCEIYQTNSVESWSNPGHKTDEFIILIEGEMEIYFQGQTYYPPIGEIFKIPAKVPHKTRYGNSTCLYWIYAFDWQWNEDGVGIEEGKIRSPKVKSGASHICKKVP</sequence>
<organism evidence="1 2">
    <name type="scientific">Moorena producens 3L</name>
    <dbReference type="NCBI Taxonomy" id="489825"/>
    <lineage>
        <taxon>Bacteria</taxon>
        <taxon>Bacillati</taxon>
        <taxon>Cyanobacteriota</taxon>
        <taxon>Cyanophyceae</taxon>
        <taxon>Coleofasciculales</taxon>
        <taxon>Coleofasciculaceae</taxon>
        <taxon>Moorena</taxon>
    </lineage>
</organism>
<gene>
    <name evidence="1" type="ORF">LYNGBM3L_53680</name>
</gene>
<name>F4XYX9_9CYAN</name>
<dbReference type="RefSeq" id="WP_008188148.1">
    <property type="nucleotide sequence ID" value="NZ_GL890956.1"/>
</dbReference>
<reference evidence="2" key="1">
    <citation type="journal article" date="2011" name="Proc. Natl. Acad. Sci. U.S.A.">
        <title>Genomic insights into the physiology and ecology of the marine filamentous cyanobacterium Lyngbya majuscula.</title>
        <authorList>
            <person name="Jones A.C."/>
            <person name="Monroe E.A."/>
            <person name="Podell S."/>
            <person name="Hess W.R."/>
            <person name="Klages S."/>
            <person name="Esquenazi E."/>
            <person name="Niessen S."/>
            <person name="Hoover H."/>
            <person name="Rothmann M."/>
            <person name="Lasken R.S."/>
            <person name="Yates J.R.III."/>
            <person name="Reinhardt R."/>
            <person name="Kube M."/>
            <person name="Burkart M.D."/>
            <person name="Allen E.E."/>
            <person name="Dorrestein P.C."/>
            <person name="Gerwick W.H."/>
            <person name="Gerwick L."/>
        </authorList>
    </citation>
    <scope>NUCLEOTIDE SEQUENCE [LARGE SCALE GENOMIC DNA]</scope>
    <source>
        <strain evidence="2">3L</strain>
    </source>
</reference>
<keyword evidence="2" id="KW-1185">Reference proteome</keyword>
<accession>F4XYX9</accession>
<proteinExistence type="predicted"/>
<dbReference type="AlphaFoldDB" id="F4XYX9"/>
<dbReference type="SUPFAM" id="SSF51182">
    <property type="entry name" value="RmlC-like cupins"/>
    <property type="match status" value="1"/>
</dbReference>